<gene>
    <name evidence="2" type="ORF">PR017_05530</name>
</gene>
<dbReference type="RefSeq" id="WP_111220662.1">
    <property type="nucleotide sequence ID" value="NZ_CP117255.1"/>
</dbReference>
<evidence type="ECO:0000256" key="1">
    <source>
        <dbReference type="SAM" id="MobiDB-lite"/>
    </source>
</evidence>
<dbReference type="AlphaFoldDB" id="A0AAF1K9Z5"/>
<dbReference type="EMBL" id="CP117255">
    <property type="protein sequence ID" value="WFR96586.1"/>
    <property type="molecule type" value="Genomic_DNA"/>
</dbReference>
<feature type="compositionally biased region" description="Polar residues" evidence="1">
    <location>
        <begin position="42"/>
        <end position="53"/>
    </location>
</feature>
<keyword evidence="3" id="KW-1185">Reference proteome</keyword>
<protein>
    <submittedName>
        <fullName evidence="2">Uncharacterized protein</fullName>
    </submittedName>
</protein>
<feature type="compositionally biased region" description="Basic and acidic residues" evidence="1">
    <location>
        <begin position="54"/>
        <end position="63"/>
    </location>
</feature>
<proteinExistence type="predicted"/>
<organism evidence="2 3">
    <name type="scientific">Rhizobium tumorigenes</name>
    <dbReference type="NCBI Taxonomy" id="2041385"/>
    <lineage>
        <taxon>Bacteria</taxon>
        <taxon>Pseudomonadati</taxon>
        <taxon>Pseudomonadota</taxon>
        <taxon>Alphaproteobacteria</taxon>
        <taxon>Hyphomicrobiales</taxon>
        <taxon>Rhizobiaceae</taxon>
        <taxon>Rhizobium/Agrobacterium group</taxon>
        <taxon>Rhizobium</taxon>
    </lineage>
</organism>
<feature type="region of interest" description="Disordered" evidence="1">
    <location>
        <begin position="32"/>
        <end position="63"/>
    </location>
</feature>
<reference evidence="2 3" key="1">
    <citation type="journal article" date="2018" name="Sci. Rep.">
        <title>Rhizobium tumorigenes sp. nov., a novel plant tumorigenic bacterium isolated from cane gall tumors on thornless blackberry.</title>
        <authorList>
            <person name="Kuzmanovi N."/>
            <person name="Smalla K."/>
            <person name="Gronow S."/>
            <person name="PuBawska J."/>
        </authorList>
    </citation>
    <scope>NUCLEOTIDE SEQUENCE [LARGE SCALE GENOMIC DNA]</scope>
    <source>
        <strain evidence="2 3">1078</strain>
    </source>
</reference>
<accession>A0AAF1K9Z5</accession>
<evidence type="ECO:0000313" key="2">
    <source>
        <dbReference type="EMBL" id="WFR96586.1"/>
    </source>
</evidence>
<name>A0AAF1K9Z5_9HYPH</name>
<dbReference type="KEGG" id="rtu:PR017_05530"/>
<sequence length="111" mass="11842">MPNNPISPAVASLLKEQNVQRVLGKDSLEQGLEDTFPASDPVSHTISSIPQGRTDSEQAEKVRDWKDDATTVAIGSSVNRILADVKTTVTDNPLTAVSIVAALAFIWGATR</sequence>
<reference evidence="3" key="2">
    <citation type="journal article" date="2023" name="MicrobiologyOpen">
        <title>Genomics of the tumorigenes clade of the family Rhizobiaceae and description of Rhizobium rhododendri sp. nov.</title>
        <authorList>
            <person name="Kuzmanovic N."/>
            <person name="diCenzo G.C."/>
            <person name="Bunk B."/>
            <person name="Sproeer C."/>
            <person name="Fruehling A."/>
            <person name="Neumann-Schaal M."/>
            <person name="Overmann J."/>
            <person name="Smalla K."/>
        </authorList>
    </citation>
    <scope>NUCLEOTIDE SEQUENCE [LARGE SCALE GENOMIC DNA]</scope>
    <source>
        <strain evidence="3">1078</strain>
    </source>
</reference>
<evidence type="ECO:0000313" key="3">
    <source>
        <dbReference type="Proteomes" id="UP000249499"/>
    </source>
</evidence>
<dbReference type="Proteomes" id="UP000249499">
    <property type="component" value="Chromosome"/>
</dbReference>